<feature type="transmembrane region" description="Helical" evidence="6">
    <location>
        <begin position="176"/>
        <end position="197"/>
    </location>
</feature>
<dbReference type="InterPro" id="IPR020846">
    <property type="entry name" value="MFS_dom"/>
</dbReference>
<name>A0A9P7FSY1_9AGAR</name>
<keyword evidence="3 6" id="KW-0812">Transmembrane</keyword>
<evidence type="ECO:0000259" key="7">
    <source>
        <dbReference type="PROSITE" id="PS50850"/>
    </source>
</evidence>
<dbReference type="GO" id="GO:0016020">
    <property type="term" value="C:membrane"/>
    <property type="evidence" value="ECO:0007669"/>
    <property type="project" value="UniProtKB-SubCell"/>
</dbReference>
<keyword evidence="4 6" id="KW-1133">Transmembrane helix</keyword>
<dbReference type="SUPFAM" id="SSF103473">
    <property type="entry name" value="MFS general substrate transporter"/>
    <property type="match status" value="3"/>
</dbReference>
<reference evidence="8" key="1">
    <citation type="submission" date="2021-02" db="EMBL/GenBank/DDBJ databases">
        <authorList>
            <person name="Nieuwenhuis M."/>
            <person name="Van De Peppel L.J.J."/>
        </authorList>
    </citation>
    <scope>NUCLEOTIDE SEQUENCE</scope>
    <source>
        <strain evidence="8">D49</strain>
    </source>
</reference>
<evidence type="ECO:0000256" key="6">
    <source>
        <dbReference type="SAM" id="Phobius"/>
    </source>
</evidence>
<feature type="domain" description="Major facilitator superfamily (MFS) profile" evidence="7">
    <location>
        <begin position="351"/>
        <end position="507"/>
    </location>
</feature>
<comment type="subcellular location">
    <subcellularLocation>
        <location evidence="1">Membrane</location>
        <topology evidence="1">Multi-pass membrane protein</topology>
    </subcellularLocation>
</comment>
<evidence type="ECO:0000313" key="9">
    <source>
        <dbReference type="Proteomes" id="UP000717328"/>
    </source>
</evidence>
<feature type="transmembrane region" description="Helical" evidence="6">
    <location>
        <begin position="209"/>
        <end position="230"/>
    </location>
</feature>
<evidence type="ECO:0000313" key="8">
    <source>
        <dbReference type="EMBL" id="KAG5637553.1"/>
    </source>
</evidence>
<dbReference type="Gene3D" id="1.20.1250.20">
    <property type="entry name" value="MFS general substrate transporter like domains"/>
    <property type="match status" value="2"/>
</dbReference>
<evidence type="ECO:0000256" key="1">
    <source>
        <dbReference type="ARBA" id="ARBA00004141"/>
    </source>
</evidence>
<protein>
    <recommendedName>
        <fullName evidence="7">Major facilitator superfamily (MFS) profile domain-containing protein</fullName>
    </recommendedName>
</protein>
<reference evidence="8" key="2">
    <citation type="submission" date="2021-10" db="EMBL/GenBank/DDBJ databases">
        <title>Phylogenomics reveals ancestral predisposition of the termite-cultivated fungus Termitomyces towards a domesticated lifestyle.</title>
        <authorList>
            <person name="Auxier B."/>
            <person name="Grum-Grzhimaylo A."/>
            <person name="Cardenas M.E."/>
            <person name="Lodge J.D."/>
            <person name="Laessoe T."/>
            <person name="Pedersen O."/>
            <person name="Smith M.E."/>
            <person name="Kuyper T.W."/>
            <person name="Franco-Molano E.A."/>
            <person name="Baroni T.J."/>
            <person name="Aanen D.K."/>
        </authorList>
    </citation>
    <scope>NUCLEOTIDE SEQUENCE</scope>
    <source>
        <strain evidence="8">D49</strain>
    </source>
</reference>
<keyword evidence="2" id="KW-0813">Transport</keyword>
<accession>A0A9P7FSY1</accession>
<dbReference type="Proteomes" id="UP000717328">
    <property type="component" value="Unassembled WGS sequence"/>
</dbReference>
<keyword evidence="9" id="KW-1185">Reference proteome</keyword>
<dbReference type="OrthoDB" id="419616at2759"/>
<organism evidence="8 9">
    <name type="scientific">Sphagnurus paluster</name>
    <dbReference type="NCBI Taxonomy" id="117069"/>
    <lineage>
        <taxon>Eukaryota</taxon>
        <taxon>Fungi</taxon>
        <taxon>Dikarya</taxon>
        <taxon>Basidiomycota</taxon>
        <taxon>Agaricomycotina</taxon>
        <taxon>Agaricomycetes</taxon>
        <taxon>Agaricomycetidae</taxon>
        <taxon>Agaricales</taxon>
        <taxon>Tricholomatineae</taxon>
        <taxon>Lyophyllaceae</taxon>
        <taxon>Sphagnurus</taxon>
    </lineage>
</organism>
<dbReference type="PANTHER" id="PTHR23504">
    <property type="entry name" value="MAJOR FACILITATOR SUPERFAMILY DOMAIN-CONTAINING PROTEIN 10"/>
    <property type="match status" value="1"/>
</dbReference>
<evidence type="ECO:0000256" key="2">
    <source>
        <dbReference type="ARBA" id="ARBA00022448"/>
    </source>
</evidence>
<dbReference type="Pfam" id="PF07690">
    <property type="entry name" value="MFS_1"/>
    <property type="match status" value="2"/>
</dbReference>
<comment type="caution">
    <text evidence="8">The sequence shown here is derived from an EMBL/GenBank/DDBJ whole genome shotgun (WGS) entry which is preliminary data.</text>
</comment>
<dbReference type="PROSITE" id="PS50850">
    <property type="entry name" value="MFS"/>
    <property type="match status" value="1"/>
</dbReference>
<dbReference type="PANTHER" id="PTHR23504:SF15">
    <property type="entry name" value="MAJOR FACILITATOR SUPERFAMILY (MFS) PROFILE DOMAIN-CONTAINING PROTEIN"/>
    <property type="match status" value="1"/>
</dbReference>
<dbReference type="InterPro" id="IPR036259">
    <property type="entry name" value="MFS_trans_sf"/>
</dbReference>
<dbReference type="GO" id="GO:0022857">
    <property type="term" value="F:transmembrane transporter activity"/>
    <property type="evidence" value="ECO:0007669"/>
    <property type="project" value="InterPro"/>
</dbReference>
<evidence type="ECO:0000256" key="5">
    <source>
        <dbReference type="ARBA" id="ARBA00023136"/>
    </source>
</evidence>
<feature type="transmembrane region" description="Helical" evidence="6">
    <location>
        <begin position="112"/>
        <end position="134"/>
    </location>
</feature>
<gene>
    <name evidence="8" type="ORF">H0H81_004184</name>
</gene>
<sequence length="507" mass="55671">MALDTLDTEIESEAHYMERGLETETAAPTREKKPFPKFQLAILFLIKITEPINSTVIYPFINQLVRDTGITGGDEAKTGYYAGVIESIFFFSECLSVYHWGRLSDRIGRRPVLLIGPFGLALAMTSFGLSHNFWAMVVSRLAQGVFNGNVEQSHQVLLPLMMSTSIPLGGLGFDSFTIGIVMGTWGIANATFQIVAFSRVVKWLGPRNTYIFCFTFFLTTFGGYPLMSIFAKSAGRADARVWAVLVVQLSLHCLAYISYACIQLITLDAAPGNAALGAVNGLGQVMGATARTLAPTIASSLFSVSLQKQLVGGYMGSLQDTPAYGMDRDAEAVDRLVDESTRPKRPYPVLQLTIIWLIQFTEPVSNTVIYPFINQFVGETGITRGDETKTGYYAGIIVRSIVFLDVFEHANNQPVQESAFFFAECLSVYHWGRLSDKIGRRPVLILGPLGLFLSMLAFGLSQNFWLLVISRCAQGVFNGNIGAQSLPHDVPSENLLTHTSQVSQKVS</sequence>
<dbReference type="EMBL" id="JABCKI010005821">
    <property type="protein sequence ID" value="KAG5637553.1"/>
    <property type="molecule type" value="Genomic_DNA"/>
</dbReference>
<feature type="transmembrane region" description="Helical" evidence="6">
    <location>
        <begin position="443"/>
        <end position="468"/>
    </location>
</feature>
<dbReference type="InterPro" id="IPR011701">
    <property type="entry name" value="MFS"/>
</dbReference>
<keyword evidence="5 6" id="KW-0472">Membrane</keyword>
<evidence type="ECO:0000256" key="3">
    <source>
        <dbReference type="ARBA" id="ARBA00022692"/>
    </source>
</evidence>
<feature type="transmembrane region" description="Helical" evidence="6">
    <location>
        <begin position="242"/>
        <end position="262"/>
    </location>
</feature>
<evidence type="ECO:0000256" key="4">
    <source>
        <dbReference type="ARBA" id="ARBA00022989"/>
    </source>
</evidence>
<proteinExistence type="predicted"/>
<dbReference type="AlphaFoldDB" id="A0A9P7FSY1"/>